<dbReference type="KEGG" id="gfl:GRFL_2708"/>
<dbReference type="InterPro" id="IPR018060">
    <property type="entry name" value="HTH_AraC"/>
</dbReference>
<evidence type="ECO:0000256" key="1">
    <source>
        <dbReference type="ARBA" id="ARBA00023015"/>
    </source>
</evidence>
<dbReference type="Gene3D" id="1.10.10.60">
    <property type="entry name" value="Homeodomain-like"/>
    <property type="match status" value="1"/>
</dbReference>
<reference evidence="4 5" key="1">
    <citation type="submission" date="2016-07" db="EMBL/GenBank/DDBJ databases">
        <title>Multi-omics approach to identify versatile polysaccharide utilization systems of a marine flavobacterium Gramella flava.</title>
        <authorList>
            <person name="Tang K."/>
        </authorList>
    </citation>
    <scope>NUCLEOTIDE SEQUENCE [LARGE SCALE GENOMIC DNA]</scope>
    <source>
        <strain evidence="4 5">JLT2011</strain>
    </source>
</reference>
<keyword evidence="1" id="KW-0805">Transcription regulation</keyword>
<dbReference type="PROSITE" id="PS01124">
    <property type="entry name" value="HTH_ARAC_FAMILY_2"/>
    <property type="match status" value="1"/>
</dbReference>
<dbReference type="Pfam" id="PF12833">
    <property type="entry name" value="HTH_18"/>
    <property type="match status" value="1"/>
</dbReference>
<dbReference type="SUPFAM" id="SSF46689">
    <property type="entry name" value="Homeodomain-like"/>
    <property type="match status" value="1"/>
</dbReference>
<evidence type="ECO:0000313" key="5">
    <source>
        <dbReference type="Proteomes" id="UP000186230"/>
    </source>
</evidence>
<dbReference type="PANTHER" id="PTHR43280">
    <property type="entry name" value="ARAC-FAMILY TRANSCRIPTIONAL REGULATOR"/>
    <property type="match status" value="1"/>
</dbReference>
<evidence type="ECO:0000256" key="2">
    <source>
        <dbReference type="ARBA" id="ARBA00023125"/>
    </source>
</evidence>
<protein>
    <submittedName>
        <fullName evidence="4">Uncharacterized protein</fullName>
    </submittedName>
</protein>
<keyword evidence="2" id="KW-0238">DNA-binding</keyword>
<keyword evidence="5" id="KW-1185">Reference proteome</keyword>
<sequence>MITQEFKIKGRICSRCLKVLNNEFSATGAKVVDIQLGKVVINYSPKKINRSIIEQIIVGNEFEIIVSEEEILGEQTKRWIINYIYNSDLSTNLSSFLSSNIPKTYSVISDNFSNVFKQTIERYALLLKIERTKELIEMGKLNFTQIAYLLGYSNLSGLSRQFKNETGCTMKMYKEKMGVRTPLDKIR</sequence>
<dbReference type="AlphaFoldDB" id="A0A1L7I8J1"/>
<gene>
    <name evidence="4" type="ORF">GRFL_2708</name>
</gene>
<proteinExistence type="predicted"/>
<dbReference type="PANTHER" id="PTHR43280:SF28">
    <property type="entry name" value="HTH-TYPE TRANSCRIPTIONAL ACTIVATOR RHAS"/>
    <property type="match status" value="1"/>
</dbReference>
<evidence type="ECO:0000313" key="4">
    <source>
        <dbReference type="EMBL" id="APU69432.1"/>
    </source>
</evidence>
<dbReference type="SMART" id="SM00342">
    <property type="entry name" value="HTH_ARAC"/>
    <property type="match status" value="1"/>
</dbReference>
<dbReference type="OrthoDB" id="952277at2"/>
<dbReference type="STRING" id="1229726.GRFL_2708"/>
<accession>A0A1L7I8J1</accession>
<dbReference type="RefSeq" id="WP_083645103.1">
    <property type="nucleotide sequence ID" value="NZ_AMRU01000017.1"/>
</dbReference>
<dbReference type="Proteomes" id="UP000186230">
    <property type="component" value="Chromosome"/>
</dbReference>
<dbReference type="GO" id="GO:0043565">
    <property type="term" value="F:sequence-specific DNA binding"/>
    <property type="evidence" value="ECO:0007669"/>
    <property type="project" value="InterPro"/>
</dbReference>
<dbReference type="InterPro" id="IPR009057">
    <property type="entry name" value="Homeodomain-like_sf"/>
</dbReference>
<evidence type="ECO:0000256" key="3">
    <source>
        <dbReference type="ARBA" id="ARBA00023163"/>
    </source>
</evidence>
<name>A0A1L7I8J1_9FLAO</name>
<dbReference type="EMBL" id="CP016359">
    <property type="protein sequence ID" value="APU69432.1"/>
    <property type="molecule type" value="Genomic_DNA"/>
</dbReference>
<dbReference type="GO" id="GO:0003700">
    <property type="term" value="F:DNA-binding transcription factor activity"/>
    <property type="evidence" value="ECO:0007669"/>
    <property type="project" value="InterPro"/>
</dbReference>
<keyword evidence="3" id="KW-0804">Transcription</keyword>
<organism evidence="4 5">
    <name type="scientific">Christiangramia flava JLT2011</name>
    <dbReference type="NCBI Taxonomy" id="1229726"/>
    <lineage>
        <taxon>Bacteria</taxon>
        <taxon>Pseudomonadati</taxon>
        <taxon>Bacteroidota</taxon>
        <taxon>Flavobacteriia</taxon>
        <taxon>Flavobacteriales</taxon>
        <taxon>Flavobacteriaceae</taxon>
        <taxon>Christiangramia</taxon>
    </lineage>
</organism>